<protein>
    <submittedName>
        <fullName evidence="1">Uncharacterized protein</fullName>
    </submittedName>
</protein>
<accession>A0ABQ9HJ15</accession>
<dbReference type="EMBL" id="JARBHB010000005">
    <property type="protein sequence ID" value="KAJ8884328.1"/>
    <property type="molecule type" value="Genomic_DNA"/>
</dbReference>
<reference evidence="1 2" key="1">
    <citation type="submission" date="2023-02" db="EMBL/GenBank/DDBJ databases">
        <title>LHISI_Scaffold_Assembly.</title>
        <authorList>
            <person name="Stuart O.P."/>
            <person name="Cleave R."/>
            <person name="Magrath M.J.L."/>
            <person name="Mikheyev A.S."/>
        </authorList>
    </citation>
    <scope>NUCLEOTIDE SEQUENCE [LARGE SCALE GENOMIC DNA]</scope>
    <source>
        <strain evidence="1">Daus_M_001</strain>
        <tissue evidence="1">Leg muscle</tissue>
    </source>
</reference>
<keyword evidence="2" id="KW-1185">Reference proteome</keyword>
<evidence type="ECO:0000313" key="2">
    <source>
        <dbReference type="Proteomes" id="UP001159363"/>
    </source>
</evidence>
<organism evidence="1 2">
    <name type="scientific">Dryococelus australis</name>
    <dbReference type="NCBI Taxonomy" id="614101"/>
    <lineage>
        <taxon>Eukaryota</taxon>
        <taxon>Metazoa</taxon>
        <taxon>Ecdysozoa</taxon>
        <taxon>Arthropoda</taxon>
        <taxon>Hexapoda</taxon>
        <taxon>Insecta</taxon>
        <taxon>Pterygota</taxon>
        <taxon>Neoptera</taxon>
        <taxon>Polyneoptera</taxon>
        <taxon>Phasmatodea</taxon>
        <taxon>Verophasmatodea</taxon>
        <taxon>Anareolatae</taxon>
        <taxon>Phasmatidae</taxon>
        <taxon>Eurycanthinae</taxon>
        <taxon>Dryococelus</taxon>
    </lineage>
</organism>
<comment type="caution">
    <text evidence="1">The sequence shown here is derived from an EMBL/GenBank/DDBJ whole genome shotgun (WGS) entry which is preliminary data.</text>
</comment>
<evidence type="ECO:0000313" key="1">
    <source>
        <dbReference type="EMBL" id="KAJ8884328.1"/>
    </source>
</evidence>
<gene>
    <name evidence="1" type="ORF">PR048_016185</name>
</gene>
<dbReference type="Proteomes" id="UP001159363">
    <property type="component" value="Chromosome 4"/>
</dbReference>
<sequence length="285" mass="31063">MIFHSSLQAQRSTHEWRAGIRGEQSVAAAVMVAWTKRPDTADGDVPCMQTHIDVPERLREGVRLAANVSVVRHAARERVELSRAKEALEFTCSKYCDMAMTRSASGGQAACMLHASDYEDPNTAQPLAPYWEYIYPSAVALASSSETSSAVAASGVEVRTTGLVVLPGVVSSSLGIKMAPHNLPWRGSVVITAWLARRGCAVLLRSSVACQPWLMVTTAARSPPTKTKPVSIPDGVTRFSQVGIMPDDAVVRRVFSGISRFPRPFISAPLHVHFNHPHRLSRHRC</sequence>
<name>A0ABQ9HJ15_9NEOP</name>
<proteinExistence type="predicted"/>